<keyword evidence="3" id="KW-0547">Nucleotide-binding</keyword>
<dbReference type="CDD" id="cd03255">
    <property type="entry name" value="ABC_MJ0796_LolCDE_FtsE"/>
    <property type="match status" value="1"/>
</dbReference>
<dbReference type="Gene3D" id="3.40.50.300">
    <property type="entry name" value="P-loop containing nucleotide triphosphate hydrolases"/>
    <property type="match status" value="1"/>
</dbReference>
<dbReference type="GO" id="GO:0005524">
    <property type="term" value="F:ATP binding"/>
    <property type="evidence" value="ECO:0007669"/>
    <property type="project" value="UniProtKB-KW"/>
</dbReference>
<evidence type="ECO:0000313" key="6">
    <source>
        <dbReference type="EMBL" id="KMT60101.1"/>
    </source>
</evidence>
<comment type="caution">
    <text evidence="6">The sequence shown here is derived from an EMBL/GenBank/DDBJ whole genome shotgun (WGS) entry which is preliminary data.</text>
</comment>
<dbReference type="PROSITE" id="PS50893">
    <property type="entry name" value="ABC_TRANSPORTER_2"/>
    <property type="match status" value="1"/>
</dbReference>
<sequence>MIELKRVYKRYEDKGYQNAVLKNINLTIEPKDFIAITGKSGAGKSTLLHILAGLDVVSEGEFYFQNQEMHTKKAQALSEFRYKNIGYLMQSAPLIEEKTVLENVWLPLWKAKITKEEKVKRAEDLLESLSLLEKKHAKPGDLSGGQIQRVSLARALISNPEIIIADEPTGSLDEENAKNIINLLVNLNQEDKTIILVTHQEEFIPRFARHLMIVDGHLNTVKSAQNL</sequence>
<dbReference type="Pfam" id="PF00005">
    <property type="entry name" value="ABC_tran"/>
    <property type="match status" value="1"/>
</dbReference>
<feature type="domain" description="ABC transporter" evidence="5">
    <location>
        <begin position="2"/>
        <end position="227"/>
    </location>
</feature>
<dbReference type="GO" id="GO:0016887">
    <property type="term" value="F:ATP hydrolysis activity"/>
    <property type="evidence" value="ECO:0007669"/>
    <property type="project" value="InterPro"/>
</dbReference>
<keyword evidence="7" id="KW-1185">Reference proteome</keyword>
<protein>
    <submittedName>
        <fullName evidence="6">ABC transporter ATP-binding protein</fullName>
    </submittedName>
</protein>
<comment type="similarity">
    <text evidence="1">Belongs to the ABC transporter superfamily.</text>
</comment>
<evidence type="ECO:0000256" key="1">
    <source>
        <dbReference type="ARBA" id="ARBA00005417"/>
    </source>
</evidence>
<dbReference type="RefSeq" id="WP_007472974.1">
    <property type="nucleotide sequence ID" value="NZ_KQ130613.1"/>
</dbReference>
<reference evidence="6 7" key="1">
    <citation type="journal article" date="2015" name="Genome Biol. Evol.">
        <title>Comparative Genomics of Listeria Sensu Lato: Genus-Wide Differences in Evolutionary Dynamics and the Progressive Gain of Complex, Potentially Pathogenicity-Related Traits through Lateral Gene Transfer.</title>
        <authorList>
            <person name="Chiara M."/>
            <person name="Caruso M."/>
            <person name="D'Erchia A.M."/>
            <person name="Manzari C."/>
            <person name="Fraccalvieri R."/>
            <person name="Goffredo E."/>
            <person name="Latorre L."/>
            <person name="Miccolupo A."/>
            <person name="Padalino I."/>
            <person name="Santagada G."/>
            <person name="Chiocco D."/>
            <person name="Pesole G."/>
            <person name="Horner D.S."/>
            <person name="Parisi A."/>
        </authorList>
    </citation>
    <scope>NUCLEOTIDE SEQUENCE [LARGE SCALE GENOMIC DNA]</scope>
    <source>
        <strain evidence="6 7">1991</strain>
    </source>
</reference>
<dbReference type="AlphaFoldDB" id="A0A0J8J741"/>
<dbReference type="InterPro" id="IPR003593">
    <property type="entry name" value="AAA+_ATPase"/>
</dbReference>
<evidence type="ECO:0000256" key="2">
    <source>
        <dbReference type="ARBA" id="ARBA00022448"/>
    </source>
</evidence>
<evidence type="ECO:0000256" key="3">
    <source>
        <dbReference type="ARBA" id="ARBA00022741"/>
    </source>
</evidence>
<keyword evidence="2" id="KW-0813">Transport</keyword>
<dbReference type="PANTHER" id="PTHR42798:SF4">
    <property type="entry name" value="ABC TRANSPORTER DOMAIN-CONTAINING PROTEIN"/>
    <property type="match status" value="1"/>
</dbReference>
<dbReference type="PATRIC" id="fig|1430899.3.peg.1059"/>
<keyword evidence="4 6" id="KW-0067">ATP-binding</keyword>
<dbReference type="PANTHER" id="PTHR42798">
    <property type="entry name" value="LIPOPROTEIN-RELEASING SYSTEM ATP-BINDING PROTEIN LOLD"/>
    <property type="match status" value="1"/>
</dbReference>
<evidence type="ECO:0000256" key="4">
    <source>
        <dbReference type="ARBA" id="ARBA00022840"/>
    </source>
</evidence>
<dbReference type="EMBL" id="AZHO01000011">
    <property type="protein sequence ID" value="KMT60101.1"/>
    <property type="molecule type" value="Genomic_DNA"/>
</dbReference>
<dbReference type="SMART" id="SM00382">
    <property type="entry name" value="AAA"/>
    <property type="match status" value="1"/>
</dbReference>
<gene>
    <name evidence="6" type="ORF">X560_1027</name>
</gene>
<dbReference type="Proteomes" id="UP000052258">
    <property type="component" value="Unassembled WGS sequence"/>
</dbReference>
<proteinExistence type="inferred from homology"/>
<dbReference type="InterPro" id="IPR027417">
    <property type="entry name" value="P-loop_NTPase"/>
</dbReference>
<dbReference type="InterPro" id="IPR017911">
    <property type="entry name" value="MacB-like_ATP-bd"/>
</dbReference>
<dbReference type="PROSITE" id="PS00211">
    <property type="entry name" value="ABC_TRANSPORTER_1"/>
    <property type="match status" value="1"/>
</dbReference>
<evidence type="ECO:0000259" key="5">
    <source>
        <dbReference type="PROSITE" id="PS50893"/>
    </source>
</evidence>
<evidence type="ECO:0000313" key="7">
    <source>
        <dbReference type="Proteomes" id="UP000052258"/>
    </source>
</evidence>
<organism evidence="6 7">
    <name type="scientific">Listeria fleischmannii 1991</name>
    <dbReference type="NCBI Taxonomy" id="1430899"/>
    <lineage>
        <taxon>Bacteria</taxon>
        <taxon>Bacillati</taxon>
        <taxon>Bacillota</taxon>
        <taxon>Bacilli</taxon>
        <taxon>Bacillales</taxon>
        <taxon>Listeriaceae</taxon>
        <taxon>Listeria</taxon>
    </lineage>
</organism>
<accession>A0A0J8J741</accession>
<dbReference type="OrthoDB" id="9791546at2"/>
<dbReference type="InterPro" id="IPR003439">
    <property type="entry name" value="ABC_transporter-like_ATP-bd"/>
</dbReference>
<dbReference type="SUPFAM" id="SSF52540">
    <property type="entry name" value="P-loop containing nucleoside triphosphate hydrolases"/>
    <property type="match status" value="1"/>
</dbReference>
<dbReference type="InterPro" id="IPR017871">
    <property type="entry name" value="ABC_transporter-like_CS"/>
</dbReference>
<name>A0A0J8J741_9LIST</name>